<dbReference type="OrthoDB" id="2668416at2759"/>
<organism evidence="1 2">
    <name type="scientific">Lasius niger</name>
    <name type="common">Black garden ant</name>
    <dbReference type="NCBI Taxonomy" id="67767"/>
    <lineage>
        <taxon>Eukaryota</taxon>
        <taxon>Metazoa</taxon>
        <taxon>Ecdysozoa</taxon>
        <taxon>Arthropoda</taxon>
        <taxon>Hexapoda</taxon>
        <taxon>Insecta</taxon>
        <taxon>Pterygota</taxon>
        <taxon>Neoptera</taxon>
        <taxon>Endopterygota</taxon>
        <taxon>Hymenoptera</taxon>
        <taxon>Apocrita</taxon>
        <taxon>Aculeata</taxon>
        <taxon>Formicoidea</taxon>
        <taxon>Formicidae</taxon>
        <taxon>Formicinae</taxon>
        <taxon>Lasius</taxon>
        <taxon>Lasius</taxon>
    </lineage>
</organism>
<keyword evidence="2" id="KW-1185">Reference proteome</keyword>
<dbReference type="PaxDb" id="67767-A0A0J7JZ85"/>
<comment type="caution">
    <text evidence="1">The sequence shown here is derived from an EMBL/GenBank/DDBJ whole genome shotgun (WGS) entry which is preliminary data.</text>
</comment>
<dbReference type="Proteomes" id="UP000036403">
    <property type="component" value="Unassembled WGS sequence"/>
</dbReference>
<name>A0A0J7JZ85_LASNI</name>
<evidence type="ECO:0000313" key="2">
    <source>
        <dbReference type="Proteomes" id="UP000036403"/>
    </source>
</evidence>
<accession>A0A0J7JZ85</accession>
<dbReference type="AlphaFoldDB" id="A0A0J7JZ85"/>
<dbReference type="EMBL" id="LBMM01020884">
    <property type="protein sequence ID" value="KMQ83191.1"/>
    <property type="molecule type" value="Genomic_DNA"/>
</dbReference>
<gene>
    <name evidence="1" type="ORF">RF55_20673</name>
</gene>
<sequence length="161" mass="18845">MEDMDNPINSAPHRIAILRGITTILTDFIDSTLSSESEDEIEYIMHTNRREKLPRLENYVENIVPVYSDQKFKSHFRISRGTFEYVLTIIAPKLKRVHAGLTMISPEKQFLIATWRMATPDSYRSICEKFYVSRATALSATRRVVKALYDYIGYLYWQQLL</sequence>
<evidence type="ECO:0000313" key="1">
    <source>
        <dbReference type="EMBL" id="KMQ83191.1"/>
    </source>
</evidence>
<reference evidence="1 2" key="1">
    <citation type="submission" date="2015-04" db="EMBL/GenBank/DDBJ databases">
        <title>Lasius niger genome sequencing.</title>
        <authorList>
            <person name="Konorov E.A."/>
            <person name="Nikitin M.A."/>
            <person name="Kirill M.V."/>
            <person name="Chang P."/>
        </authorList>
    </citation>
    <scope>NUCLEOTIDE SEQUENCE [LARGE SCALE GENOMIC DNA]</scope>
    <source>
        <tissue evidence="1">Whole</tissue>
    </source>
</reference>
<protein>
    <submittedName>
        <fullName evidence="1">Nuclease harbi1</fullName>
    </submittedName>
</protein>
<proteinExistence type="predicted"/>